<evidence type="ECO:0000256" key="1">
    <source>
        <dbReference type="SAM" id="MobiDB-lite"/>
    </source>
</evidence>
<dbReference type="Gene3D" id="1.20.1280.50">
    <property type="match status" value="1"/>
</dbReference>
<sequence>MDVTPSPSKRKQCSSSLLSGTPGKRLLFDHSQPCSSSQVTQVQVKTGLSSQASTVDLDSSIDLFDDDDEEFDNYVANLPDEVMDGSQPLPSMDRLIELDKLPDHVLENIFSCLPISDLIGTCPVVCKRWNNIIKSNNFLSWKKMYHKIRMNDKDSLLELESLMEHSNIGHSREQGDLLKPYVIVNLVRFMGNWGVKFLQSTELSEMVEQIERHQLFPLANALLEKKILSNDDAIAKQLLATNSPQIWMLASLILILSPDVKSTLHFHHVLSRALPLPLVMDFFYVIASLFWMLHLFQLTSQQSHYKVIASISIIENASSPIPLHYSSKTEIQSQLVNNLTHEQLRVVNHDFQTGQLIRVMAYAGAGKTSTLIACVKAKPNKTFLYTSFCKAVVDEGKKVFYNHPNVRCATLHSLAYREMDMNRYRHKIDRR</sequence>
<keyword evidence="5" id="KW-1185">Reference proteome</keyword>
<dbReference type="PROSITE" id="PS50181">
    <property type="entry name" value="FBOX"/>
    <property type="match status" value="1"/>
</dbReference>
<dbReference type="GO" id="GO:0019005">
    <property type="term" value="C:SCF ubiquitin ligase complex"/>
    <property type="evidence" value="ECO:0000318"/>
    <property type="project" value="GO_Central"/>
</dbReference>
<accession>F7AWL5</accession>
<reference evidence="4" key="4">
    <citation type="submission" date="2025-09" db="UniProtKB">
        <authorList>
            <consortium name="Ensembl"/>
        </authorList>
    </citation>
    <scope>IDENTIFICATION</scope>
</reference>
<dbReference type="GO" id="GO:0003678">
    <property type="term" value="F:DNA helicase activity"/>
    <property type="evidence" value="ECO:0007669"/>
    <property type="project" value="InterPro"/>
</dbReference>
<evidence type="ECO:0000256" key="2">
    <source>
        <dbReference type="SAM" id="Phobius"/>
    </source>
</evidence>
<dbReference type="InterPro" id="IPR000212">
    <property type="entry name" value="DNA_helicase_UvrD/REP"/>
</dbReference>
<evidence type="ECO:0000313" key="5">
    <source>
        <dbReference type="Proteomes" id="UP000008144"/>
    </source>
</evidence>
<keyword evidence="2" id="KW-0472">Membrane</keyword>
<name>F7AWL5_CIOIN</name>
<dbReference type="GeneTree" id="ENSGT00390000011669"/>
<dbReference type="GO" id="GO:0003677">
    <property type="term" value="F:DNA binding"/>
    <property type="evidence" value="ECO:0007669"/>
    <property type="project" value="InterPro"/>
</dbReference>
<dbReference type="InterPro" id="IPR001810">
    <property type="entry name" value="F-box_dom"/>
</dbReference>
<dbReference type="InterPro" id="IPR027417">
    <property type="entry name" value="P-loop_NTPase"/>
</dbReference>
<dbReference type="SUPFAM" id="SSF81383">
    <property type="entry name" value="F-box domain"/>
    <property type="match status" value="1"/>
</dbReference>
<dbReference type="STRING" id="7719.ENSCINP00000023021"/>
<reference evidence="4" key="2">
    <citation type="journal article" date="2008" name="Genome Biol.">
        <title>Improved genome assembly and evidence-based global gene model set for the chordate Ciona intestinalis: new insight into intron and operon populations.</title>
        <authorList>
            <person name="Satou Y."/>
            <person name="Mineta K."/>
            <person name="Ogasawara M."/>
            <person name="Sasakura Y."/>
            <person name="Shoguchi E."/>
            <person name="Ueno K."/>
            <person name="Yamada L."/>
            <person name="Matsumoto J."/>
            <person name="Wasserscheid J."/>
            <person name="Dewar K."/>
            <person name="Wiley G.B."/>
            <person name="Macmil S.L."/>
            <person name="Roe B.A."/>
            <person name="Zeller R.W."/>
            <person name="Hastings K.E."/>
            <person name="Lemaire P."/>
            <person name="Lindquist E."/>
            <person name="Endo T."/>
            <person name="Hotta K."/>
            <person name="Inaba K."/>
        </authorList>
    </citation>
    <scope>NUCLEOTIDE SEQUENCE [LARGE SCALE GENOMIC DNA]</scope>
    <source>
        <strain evidence="4">wild type</strain>
    </source>
</reference>
<dbReference type="Gene3D" id="3.40.50.300">
    <property type="entry name" value="P-loop containing nucleotide triphosphate hydrolases"/>
    <property type="match status" value="1"/>
</dbReference>
<dbReference type="HOGENOM" id="CLU_637018_0_0_1"/>
<dbReference type="InterPro" id="IPR036047">
    <property type="entry name" value="F-box-like_dom_sf"/>
</dbReference>
<dbReference type="AlphaFoldDB" id="F7AWL5"/>
<feature type="domain" description="F-box" evidence="3">
    <location>
        <begin position="95"/>
        <end position="144"/>
    </location>
</feature>
<keyword evidence="2" id="KW-0812">Transmembrane</keyword>
<keyword evidence="2" id="KW-1133">Transmembrane helix</keyword>
<evidence type="ECO:0000259" key="3">
    <source>
        <dbReference type="PROSITE" id="PS50181"/>
    </source>
</evidence>
<dbReference type="PANTHER" id="PTHR11070">
    <property type="entry name" value="UVRD / RECB / PCRA DNA HELICASE FAMILY MEMBER"/>
    <property type="match status" value="1"/>
</dbReference>
<proteinExistence type="predicted"/>
<dbReference type="SUPFAM" id="SSF52540">
    <property type="entry name" value="P-loop containing nucleoside triphosphate hydrolases"/>
    <property type="match status" value="1"/>
</dbReference>
<evidence type="ECO:0000313" key="4">
    <source>
        <dbReference type="Ensembl" id="ENSCINP00000023021.2"/>
    </source>
</evidence>
<dbReference type="InParanoid" id="F7AWL5"/>
<dbReference type="EMBL" id="EAAA01002067">
    <property type="status" value="NOT_ANNOTATED_CDS"/>
    <property type="molecule type" value="Genomic_DNA"/>
</dbReference>
<feature type="region of interest" description="Disordered" evidence="1">
    <location>
        <begin position="1"/>
        <end position="21"/>
    </location>
</feature>
<dbReference type="Ensembl" id="ENSCINT00000023267.2">
    <property type="protein sequence ID" value="ENSCINP00000023021.2"/>
    <property type="gene ID" value="ENSCING00000022207.1"/>
</dbReference>
<dbReference type="PANTHER" id="PTHR11070:SF30">
    <property type="entry name" value="F-BOX DNA HELICASE 1"/>
    <property type="match status" value="1"/>
</dbReference>
<feature type="transmembrane region" description="Helical" evidence="2">
    <location>
        <begin position="276"/>
        <end position="296"/>
    </location>
</feature>
<dbReference type="SMART" id="SM00256">
    <property type="entry name" value="FBOX"/>
    <property type="match status" value="1"/>
</dbReference>
<dbReference type="Proteomes" id="UP000008144">
    <property type="component" value="Chromosome 5"/>
</dbReference>
<organism evidence="4 5">
    <name type="scientific">Ciona intestinalis</name>
    <name type="common">Transparent sea squirt</name>
    <name type="synonym">Ascidia intestinalis</name>
    <dbReference type="NCBI Taxonomy" id="7719"/>
    <lineage>
        <taxon>Eukaryota</taxon>
        <taxon>Metazoa</taxon>
        <taxon>Chordata</taxon>
        <taxon>Tunicata</taxon>
        <taxon>Ascidiacea</taxon>
        <taxon>Phlebobranchia</taxon>
        <taxon>Cionidae</taxon>
        <taxon>Ciona</taxon>
    </lineage>
</organism>
<protein>
    <recommendedName>
        <fullName evidence="3">F-box domain-containing protein</fullName>
    </recommendedName>
</protein>
<reference evidence="5" key="1">
    <citation type="journal article" date="2002" name="Science">
        <title>The draft genome of Ciona intestinalis: insights into chordate and vertebrate origins.</title>
        <authorList>
            <person name="Dehal P."/>
            <person name="Satou Y."/>
            <person name="Campbell R.K."/>
            <person name="Chapman J."/>
            <person name="Degnan B."/>
            <person name="De Tomaso A."/>
            <person name="Davidson B."/>
            <person name="Di Gregorio A."/>
            <person name="Gelpke M."/>
            <person name="Goodstein D.M."/>
            <person name="Harafuji N."/>
            <person name="Hastings K.E."/>
            <person name="Ho I."/>
            <person name="Hotta K."/>
            <person name="Huang W."/>
            <person name="Kawashima T."/>
            <person name="Lemaire P."/>
            <person name="Martinez D."/>
            <person name="Meinertzhagen I.A."/>
            <person name="Necula S."/>
            <person name="Nonaka M."/>
            <person name="Putnam N."/>
            <person name="Rash S."/>
            <person name="Saiga H."/>
            <person name="Satake M."/>
            <person name="Terry A."/>
            <person name="Yamada L."/>
            <person name="Wang H.G."/>
            <person name="Awazu S."/>
            <person name="Azumi K."/>
            <person name="Boore J."/>
            <person name="Branno M."/>
            <person name="Chin-Bow S."/>
            <person name="DeSantis R."/>
            <person name="Doyle S."/>
            <person name="Francino P."/>
            <person name="Keys D.N."/>
            <person name="Haga S."/>
            <person name="Hayashi H."/>
            <person name="Hino K."/>
            <person name="Imai K.S."/>
            <person name="Inaba K."/>
            <person name="Kano S."/>
            <person name="Kobayashi K."/>
            <person name="Kobayashi M."/>
            <person name="Lee B.I."/>
            <person name="Makabe K.W."/>
            <person name="Manohar C."/>
            <person name="Matassi G."/>
            <person name="Medina M."/>
            <person name="Mochizuki Y."/>
            <person name="Mount S."/>
            <person name="Morishita T."/>
            <person name="Miura S."/>
            <person name="Nakayama A."/>
            <person name="Nishizaka S."/>
            <person name="Nomoto H."/>
            <person name="Ohta F."/>
            <person name="Oishi K."/>
            <person name="Rigoutsos I."/>
            <person name="Sano M."/>
            <person name="Sasaki A."/>
            <person name="Sasakura Y."/>
            <person name="Shoguchi E."/>
            <person name="Shin-i T."/>
            <person name="Spagnuolo A."/>
            <person name="Stainier D."/>
            <person name="Suzuki M.M."/>
            <person name="Tassy O."/>
            <person name="Takatori N."/>
            <person name="Tokuoka M."/>
            <person name="Yagi K."/>
            <person name="Yoshizaki F."/>
            <person name="Wada S."/>
            <person name="Zhang C."/>
            <person name="Hyatt P.D."/>
            <person name="Larimer F."/>
            <person name="Detter C."/>
            <person name="Doggett N."/>
            <person name="Glavina T."/>
            <person name="Hawkins T."/>
            <person name="Richardson P."/>
            <person name="Lucas S."/>
            <person name="Kohara Y."/>
            <person name="Levine M."/>
            <person name="Satoh N."/>
            <person name="Rokhsar D.S."/>
        </authorList>
    </citation>
    <scope>NUCLEOTIDE SEQUENCE [LARGE SCALE GENOMIC DNA]</scope>
</reference>
<reference evidence="4" key="3">
    <citation type="submission" date="2025-08" db="UniProtKB">
        <authorList>
            <consortium name="Ensembl"/>
        </authorList>
    </citation>
    <scope>IDENTIFICATION</scope>
</reference>
<dbReference type="GO" id="GO:0005524">
    <property type="term" value="F:ATP binding"/>
    <property type="evidence" value="ECO:0007669"/>
    <property type="project" value="InterPro"/>
</dbReference>
<dbReference type="Pfam" id="PF00646">
    <property type="entry name" value="F-box"/>
    <property type="match status" value="1"/>
</dbReference>
<dbReference type="GO" id="GO:0031146">
    <property type="term" value="P:SCF-dependent proteasomal ubiquitin-dependent protein catabolic process"/>
    <property type="evidence" value="ECO:0000318"/>
    <property type="project" value="GO_Central"/>
</dbReference>